<evidence type="ECO:0000313" key="2">
    <source>
        <dbReference type="Proteomes" id="UP000075606"/>
    </source>
</evidence>
<dbReference type="AlphaFoldDB" id="A0A150XCI8"/>
<proteinExistence type="predicted"/>
<dbReference type="Proteomes" id="UP000075606">
    <property type="component" value="Unassembled WGS sequence"/>
</dbReference>
<name>A0A150XCI8_9BACT</name>
<gene>
    <name evidence="1" type="ORF">AWW68_19480</name>
</gene>
<evidence type="ECO:0000313" key="1">
    <source>
        <dbReference type="EMBL" id="KYG76428.1"/>
    </source>
</evidence>
<sequence>MPGITKKARIDKVLERNSKRQAQLGVDSTFEERQAANEAWLEDLAEIFRIDPVRAQSFVGANDFNPVKAVSKMVGEYCKLIEVGTDIEKAGEIRERVEYIFAQSHNLFPFEFVLESLTGLGESDLELYTFEGLWYMGKIRPDELDTDDWKSSPREALTKYLNS</sequence>
<dbReference type="EMBL" id="LRPC01000006">
    <property type="protein sequence ID" value="KYG76428.1"/>
    <property type="molecule type" value="Genomic_DNA"/>
</dbReference>
<organism evidence="1 2">
    <name type="scientific">Roseivirga spongicola</name>
    <dbReference type="NCBI Taxonomy" id="333140"/>
    <lineage>
        <taxon>Bacteria</taxon>
        <taxon>Pseudomonadati</taxon>
        <taxon>Bacteroidota</taxon>
        <taxon>Cytophagia</taxon>
        <taxon>Cytophagales</taxon>
        <taxon>Roseivirgaceae</taxon>
        <taxon>Roseivirga</taxon>
    </lineage>
</organism>
<dbReference type="RefSeq" id="WP_068218936.1">
    <property type="nucleotide sequence ID" value="NZ_LRPC01000006.1"/>
</dbReference>
<reference evidence="1 2" key="1">
    <citation type="submission" date="2016-01" db="EMBL/GenBank/DDBJ databases">
        <title>Genome sequencing of Roseivirga spongicola UST030701-084.</title>
        <authorList>
            <person name="Selvaratnam C."/>
            <person name="Thevarajoo S."/>
            <person name="Goh K.M."/>
            <person name="Ee R."/>
            <person name="Chan K.-G."/>
            <person name="Chong C.S."/>
        </authorList>
    </citation>
    <scope>NUCLEOTIDE SEQUENCE [LARGE SCALE GENOMIC DNA]</scope>
    <source>
        <strain evidence="1 2">UST030701-084</strain>
    </source>
</reference>
<accession>A0A150XCI8</accession>
<keyword evidence="2" id="KW-1185">Reference proteome</keyword>
<dbReference type="STRING" id="333140.AWW68_19480"/>
<comment type="caution">
    <text evidence="1">The sequence shown here is derived from an EMBL/GenBank/DDBJ whole genome shotgun (WGS) entry which is preliminary data.</text>
</comment>
<protein>
    <submittedName>
        <fullName evidence="1">Uncharacterized protein</fullName>
    </submittedName>
</protein>